<dbReference type="OrthoDB" id="9111430at2"/>
<dbReference type="RefSeq" id="WP_143756976.1">
    <property type="nucleotide sequence ID" value="NZ_FCOJ02000111.1"/>
</dbReference>
<dbReference type="EMBL" id="FCOJ02000111">
    <property type="protein sequence ID" value="SAK96594.1"/>
    <property type="molecule type" value="Genomic_DNA"/>
</dbReference>
<proteinExistence type="predicted"/>
<name>A0A158DPR6_9BURK</name>
<protein>
    <submittedName>
        <fullName evidence="1">Uncharacterized protein</fullName>
    </submittedName>
</protein>
<sequence>MRPLQREPGVQLPLELDRDPTFNAGIVGNRREEVIEALAALLLEALGKPMNTNDPGERDEPEDHR</sequence>
<organism evidence="1 2">
    <name type="scientific">Caballeronia glebae</name>
    <dbReference type="NCBI Taxonomy" id="1777143"/>
    <lineage>
        <taxon>Bacteria</taxon>
        <taxon>Pseudomonadati</taxon>
        <taxon>Pseudomonadota</taxon>
        <taxon>Betaproteobacteria</taxon>
        <taxon>Burkholderiales</taxon>
        <taxon>Burkholderiaceae</taxon>
        <taxon>Caballeronia</taxon>
    </lineage>
</organism>
<dbReference type="AlphaFoldDB" id="A0A158DPR6"/>
<reference evidence="1" key="1">
    <citation type="submission" date="2016-01" db="EMBL/GenBank/DDBJ databases">
        <authorList>
            <person name="Peeters C."/>
        </authorList>
    </citation>
    <scope>NUCLEOTIDE SEQUENCE [LARGE SCALE GENOMIC DNA]</scope>
    <source>
        <strain evidence="1">LMG 29325</strain>
    </source>
</reference>
<evidence type="ECO:0000313" key="2">
    <source>
        <dbReference type="Proteomes" id="UP000054596"/>
    </source>
</evidence>
<keyword evidence="2" id="KW-1185">Reference proteome</keyword>
<comment type="caution">
    <text evidence="1">The sequence shown here is derived from an EMBL/GenBank/DDBJ whole genome shotgun (WGS) entry which is preliminary data.</text>
</comment>
<dbReference type="Proteomes" id="UP000054596">
    <property type="component" value="Unassembled WGS sequence"/>
</dbReference>
<accession>A0A158DPR6</accession>
<evidence type="ECO:0000313" key="1">
    <source>
        <dbReference type="EMBL" id="SAK96594.1"/>
    </source>
</evidence>
<gene>
    <name evidence="1" type="ORF">AWB82_07049</name>
</gene>
<dbReference type="STRING" id="1777143.AWB82_07049"/>